<name>A0A176S408_9GAMM</name>
<organism evidence="1 2">
    <name type="scientific">Candidatus Thiomargarita nelsonii</name>
    <dbReference type="NCBI Taxonomy" id="1003181"/>
    <lineage>
        <taxon>Bacteria</taxon>
        <taxon>Pseudomonadati</taxon>
        <taxon>Pseudomonadota</taxon>
        <taxon>Gammaproteobacteria</taxon>
        <taxon>Thiotrichales</taxon>
        <taxon>Thiotrichaceae</taxon>
        <taxon>Thiomargarita</taxon>
    </lineage>
</organism>
<dbReference type="Proteomes" id="UP000076962">
    <property type="component" value="Unassembled WGS sequence"/>
</dbReference>
<sequence length="32" mass="3488">MEIKLADIGDFKDVPILEILVNSGDSVEVEQA</sequence>
<feature type="non-terminal residue" evidence="1">
    <location>
        <position position="32"/>
    </location>
</feature>
<reference evidence="1 2" key="1">
    <citation type="submission" date="2016-05" db="EMBL/GenBank/DDBJ databases">
        <title>Single-cell genome of chain-forming Candidatus Thiomargarita nelsonii and comparison to other large sulfur-oxidizing bacteria.</title>
        <authorList>
            <person name="Winkel M."/>
            <person name="Salman V."/>
            <person name="Woyke T."/>
            <person name="Schulz-Vogt H."/>
            <person name="Richter M."/>
            <person name="Flood B."/>
            <person name="Bailey J."/>
            <person name="Amann R."/>
            <person name="Mussmann M."/>
        </authorList>
    </citation>
    <scope>NUCLEOTIDE SEQUENCE [LARGE SCALE GENOMIC DNA]</scope>
    <source>
        <strain evidence="1 2">THI036</strain>
    </source>
</reference>
<accession>A0A176S408</accession>
<evidence type="ECO:0000313" key="1">
    <source>
        <dbReference type="EMBL" id="OAD22750.1"/>
    </source>
</evidence>
<comment type="caution">
    <text evidence="1">The sequence shown here is derived from an EMBL/GenBank/DDBJ whole genome shotgun (WGS) entry which is preliminary data.</text>
</comment>
<gene>
    <name evidence="1" type="ORF">THIOM_001437</name>
</gene>
<dbReference type="AlphaFoldDB" id="A0A176S408"/>
<evidence type="ECO:0000313" key="2">
    <source>
        <dbReference type="Proteomes" id="UP000076962"/>
    </source>
</evidence>
<dbReference type="EMBL" id="LUTY01000762">
    <property type="protein sequence ID" value="OAD22750.1"/>
    <property type="molecule type" value="Genomic_DNA"/>
</dbReference>
<proteinExistence type="predicted"/>
<keyword evidence="2" id="KW-1185">Reference proteome</keyword>
<evidence type="ECO:0008006" key="3">
    <source>
        <dbReference type="Google" id="ProtNLM"/>
    </source>
</evidence>
<protein>
    <recommendedName>
        <fullName evidence="3">Lipoyl-binding domain-containing protein</fullName>
    </recommendedName>
</protein>